<evidence type="ECO:0000313" key="2">
    <source>
        <dbReference type="EMBL" id="KAF8899651.1"/>
    </source>
</evidence>
<dbReference type="EMBL" id="JADNYJ010000052">
    <property type="protein sequence ID" value="KAF8899651.1"/>
    <property type="molecule type" value="Genomic_DNA"/>
</dbReference>
<comment type="caution">
    <text evidence="2">The sequence shown here is derived from an EMBL/GenBank/DDBJ whole genome shotgun (WGS) entry which is preliminary data.</text>
</comment>
<dbReference type="AlphaFoldDB" id="A0A9P5NJY2"/>
<feature type="compositionally biased region" description="Basic residues" evidence="1">
    <location>
        <begin position="327"/>
        <end position="339"/>
    </location>
</feature>
<feature type="compositionally biased region" description="Polar residues" evidence="1">
    <location>
        <begin position="110"/>
        <end position="121"/>
    </location>
</feature>
<proteinExistence type="predicted"/>
<evidence type="ECO:0000313" key="3">
    <source>
        <dbReference type="Proteomes" id="UP000724874"/>
    </source>
</evidence>
<sequence length="339" mass="36809">MGALCAFYKTAEWNGLHSTMDIDLDWCLTCEKRLHDSALYCSSECRQRASPEASQSYDHQTEQVDSLEDHIIFHTIDRAPSPSRWTGNDSAGISAWAAQVPSGAPAGAISSPTEEFSSFDSPLSGATYRQPPPPFLLKPHRRLVPPSLSLASPPSALPPLSTPMELSPKRHTSLHSLTQAAIASTGQTSLRTAATESSLVATPASSQPVPIASASRKPSVLDDMYSHVRSWVYPSPTFVHTKLPPQTPFPPSEEVKFSLQARTTLLPPAKIISYPHSLHGFADQSTICWMAGTVVVEQPTKPNTCEPSRGCKLPVEGPYHHDEHPSFRTRGRKASRAAA</sequence>
<accession>A0A9P5NJY2</accession>
<name>A0A9P5NJY2_GYMJU</name>
<dbReference type="Proteomes" id="UP000724874">
    <property type="component" value="Unassembled WGS sequence"/>
</dbReference>
<reference evidence="2" key="1">
    <citation type="submission" date="2020-11" db="EMBL/GenBank/DDBJ databases">
        <authorList>
            <consortium name="DOE Joint Genome Institute"/>
            <person name="Ahrendt S."/>
            <person name="Riley R."/>
            <person name="Andreopoulos W."/>
            <person name="LaButti K."/>
            <person name="Pangilinan J."/>
            <person name="Ruiz-duenas F.J."/>
            <person name="Barrasa J.M."/>
            <person name="Sanchez-Garcia M."/>
            <person name="Camarero S."/>
            <person name="Miyauchi S."/>
            <person name="Serrano A."/>
            <person name="Linde D."/>
            <person name="Babiker R."/>
            <person name="Drula E."/>
            <person name="Ayuso-Fernandez I."/>
            <person name="Pacheco R."/>
            <person name="Padilla G."/>
            <person name="Ferreira P."/>
            <person name="Barriuso J."/>
            <person name="Kellner H."/>
            <person name="Castanera R."/>
            <person name="Alfaro M."/>
            <person name="Ramirez L."/>
            <person name="Pisabarro A.G."/>
            <person name="Kuo A."/>
            <person name="Tritt A."/>
            <person name="Lipzen A."/>
            <person name="He G."/>
            <person name="Yan M."/>
            <person name="Ng V."/>
            <person name="Cullen D."/>
            <person name="Martin F."/>
            <person name="Rosso M.-N."/>
            <person name="Henrissat B."/>
            <person name="Hibbett D."/>
            <person name="Martinez A.T."/>
            <person name="Grigoriev I.V."/>
        </authorList>
    </citation>
    <scope>NUCLEOTIDE SEQUENCE</scope>
    <source>
        <strain evidence="2">AH 44721</strain>
    </source>
</reference>
<protein>
    <submittedName>
        <fullName evidence="2">Uncharacterized protein</fullName>
    </submittedName>
</protein>
<evidence type="ECO:0000256" key="1">
    <source>
        <dbReference type="SAM" id="MobiDB-lite"/>
    </source>
</evidence>
<gene>
    <name evidence="2" type="ORF">CPB84DRAFT_1780335</name>
</gene>
<dbReference type="OrthoDB" id="2210012at2759"/>
<keyword evidence="3" id="KW-1185">Reference proteome</keyword>
<feature type="region of interest" description="Disordered" evidence="1">
    <location>
        <begin position="104"/>
        <end position="123"/>
    </location>
</feature>
<organism evidence="2 3">
    <name type="scientific">Gymnopilus junonius</name>
    <name type="common">Spectacular rustgill mushroom</name>
    <name type="synonym">Gymnopilus spectabilis subsp. junonius</name>
    <dbReference type="NCBI Taxonomy" id="109634"/>
    <lineage>
        <taxon>Eukaryota</taxon>
        <taxon>Fungi</taxon>
        <taxon>Dikarya</taxon>
        <taxon>Basidiomycota</taxon>
        <taxon>Agaricomycotina</taxon>
        <taxon>Agaricomycetes</taxon>
        <taxon>Agaricomycetidae</taxon>
        <taxon>Agaricales</taxon>
        <taxon>Agaricineae</taxon>
        <taxon>Hymenogastraceae</taxon>
        <taxon>Gymnopilus</taxon>
    </lineage>
</organism>
<feature type="region of interest" description="Disordered" evidence="1">
    <location>
        <begin position="315"/>
        <end position="339"/>
    </location>
</feature>